<feature type="compositionally biased region" description="Basic residues" evidence="1">
    <location>
        <begin position="1"/>
        <end position="10"/>
    </location>
</feature>
<dbReference type="Gramene" id="mRNA:HanXRQr2_Chr14g0658061">
    <property type="protein sequence ID" value="mRNA:HanXRQr2_Chr14g0658061"/>
    <property type="gene ID" value="HanXRQr2_Chr14g0658061"/>
</dbReference>
<evidence type="ECO:0000313" key="5">
    <source>
        <dbReference type="EMBL" id="OTF99186.1"/>
    </source>
</evidence>
<reference evidence="4" key="3">
    <citation type="submission" date="2020-06" db="EMBL/GenBank/DDBJ databases">
        <title>Helianthus annuus Genome sequencing and assembly Release 2.</title>
        <authorList>
            <person name="Gouzy J."/>
            <person name="Langlade N."/>
            <person name="Munos S."/>
        </authorList>
    </citation>
    <scope>NUCLEOTIDE SEQUENCE</scope>
    <source>
        <tissue evidence="4">Leaves</tissue>
    </source>
</reference>
<feature type="domain" description="DUF4378" evidence="2">
    <location>
        <begin position="696"/>
        <end position="842"/>
    </location>
</feature>
<dbReference type="EMBL" id="MNCJ02000329">
    <property type="protein sequence ID" value="KAF5770315.1"/>
    <property type="molecule type" value="Genomic_DNA"/>
</dbReference>
<keyword evidence="6" id="KW-1185">Reference proteome</keyword>
<dbReference type="FunCoup" id="A0A251SK05">
    <property type="interactions" value="2099"/>
</dbReference>
<protein>
    <submittedName>
        <fullName evidence="5">Putative DUF3741-associated sequence motif protein</fullName>
    </submittedName>
</protein>
<feature type="compositionally biased region" description="Polar residues" evidence="1">
    <location>
        <begin position="590"/>
        <end position="608"/>
    </location>
</feature>
<feature type="region of interest" description="Disordered" evidence="1">
    <location>
        <begin position="85"/>
        <end position="127"/>
    </location>
</feature>
<dbReference type="STRING" id="4232.A0A251SK05"/>
<dbReference type="OrthoDB" id="1925259at2759"/>
<feature type="compositionally biased region" description="Polar residues" evidence="1">
    <location>
        <begin position="20"/>
        <end position="30"/>
    </location>
</feature>
<feature type="compositionally biased region" description="Polar residues" evidence="1">
    <location>
        <begin position="458"/>
        <end position="468"/>
    </location>
</feature>
<reference evidence="5" key="2">
    <citation type="submission" date="2017-02" db="EMBL/GenBank/DDBJ databases">
        <title>Sunflower complete genome.</title>
        <authorList>
            <person name="Langlade N."/>
            <person name="Munos S."/>
        </authorList>
    </citation>
    <scope>NUCLEOTIDE SEQUENCE [LARGE SCALE GENOMIC DNA]</scope>
    <source>
        <tissue evidence="5">Leaves</tissue>
    </source>
</reference>
<name>A0A251SK05_HELAN</name>
<feature type="domain" description="DUF3741" evidence="3">
    <location>
        <begin position="69"/>
        <end position="93"/>
    </location>
</feature>
<evidence type="ECO:0000256" key="1">
    <source>
        <dbReference type="SAM" id="MobiDB-lite"/>
    </source>
</evidence>
<dbReference type="AlphaFoldDB" id="A0A251SK05"/>
<dbReference type="PANTHER" id="PTHR46836:SF8">
    <property type="entry name" value="AFADIN"/>
    <property type="match status" value="1"/>
</dbReference>
<evidence type="ECO:0000313" key="6">
    <source>
        <dbReference type="Proteomes" id="UP000215914"/>
    </source>
</evidence>
<feature type="region of interest" description="Disordered" evidence="1">
    <location>
        <begin position="588"/>
        <end position="645"/>
    </location>
</feature>
<dbReference type="Pfam" id="PF14383">
    <property type="entry name" value="VARLMGL"/>
    <property type="match status" value="1"/>
</dbReference>
<dbReference type="PANTHER" id="PTHR46836">
    <property type="entry name" value="AFADIN"/>
    <property type="match status" value="1"/>
</dbReference>
<evidence type="ECO:0000259" key="3">
    <source>
        <dbReference type="Pfam" id="PF14383"/>
    </source>
</evidence>
<dbReference type="Proteomes" id="UP000215914">
    <property type="component" value="Chromosome 14"/>
</dbReference>
<reference evidence="4 6" key="1">
    <citation type="journal article" date="2017" name="Nature">
        <title>The sunflower genome provides insights into oil metabolism, flowering and Asterid evolution.</title>
        <authorList>
            <person name="Badouin H."/>
            <person name="Gouzy J."/>
            <person name="Grassa C.J."/>
            <person name="Murat F."/>
            <person name="Staton S.E."/>
            <person name="Cottret L."/>
            <person name="Lelandais-Briere C."/>
            <person name="Owens G.L."/>
            <person name="Carrere S."/>
            <person name="Mayjonade B."/>
            <person name="Legrand L."/>
            <person name="Gill N."/>
            <person name="Kane N.C."/>
            <person name="Bowers J.E."/>
            <person name="Hubner S."/>
            <person name="Bellec A."/>
            <person name="Berard A."/>
            <person name="Berges H."/>
            <person name="Blanchet N."/>
            <person name="Boniface M.C."/>
            <person name="Brunel D."/>
            <person name="Catrice O."/>
            <person name="Chaidir N."/>
            <person name="Claudel C."/>
            <person name="Donnadieu C."/>
            <person name="Faraut T."/>
            <person name="Fievet G."/>
            <person name="Helmstetter N."/>
            <person name="King M."/>
            <person name="Knapp S.J."/>
            <person name="Lai Z."/>
            <person name="Le Paslier M.C."/>
            <person name="Lippi Y."/>
            <person name="Lorenzon L."/>
            <person name="Mandel J.R."/>
            <person name="Marage G."/>
            <person name="Marchand G."/>
            <person name="Marquand E."/>
            <person name="Bret-Mestries E."/>
            <person name="Morien E."/>
            <person name="Nambeesan S."/>
            <person name="Nguyen T."/>
            <person name="Pegot-Espagnet P."/>
            <person name="Pouilly N."/>
            <person name="Raftis F."/>
            <person name="Sallet E."/>
            <person name="Schiex T."/>
            <person name="Thomas J."/>
            <person name="Vandecasteele C."/>
            <person name="Vares D."/>
            <person name="Vear F."/>
            <person name="Vautrin S."/>
            <person name="Crespi M."/>
            <person name="Mangin B."/>
            <person name="Burke J.M."/>
            <person name="Salse J."/>
            <person name="Munos S."/>
            <person name="Vincourt P."/>
            <person name="Rieseberg L.H."/>
            <person name="Langlade N.B."/>
        </authorList>
    </citation>
    <scope>NUCLEOTIDE SEQUENCE [LARGE SCALE GENOMIC DNA]</scope>
    <source>
        <strain evidence="6">cv. SF193</strain>
        <tissue evidence="4">Leaves</tissue>
    </source>
</reference>
<feature type="region of interest" description="Disordered" evidence="1">
    <location>
        <begin position="667"/>
        <end position="687"/>
    </location>
</feature>
<dbReference type="OMA" id="LMFELGW"/>
<sequence>MERDKRKKSKIPSLFGGNGENMNRKTVQPRSQRDGFTEQKLFMYEAGQTSSKQVYGTPMKTLLAKEMLNETSAKKRSPSLIAKLMGLDGLPSPQPLHKQQKKASENSKSTPKRNEQSYNHQSDRKTTVEQQHFKDVYEDPEASHVGNQLYSPQFTAKRRSTKLELGYIQERCDEMLRESIAIKNKLERVDSNSDLMLSFLHKDQQDIPYGYLCNQITVLKPSNAVRHASSNGKVLKETMNYRVPVSHQRNESCHSNHNFRKSSRYQPERKDANAISPTRIVVLKPNVAKIYNDTESELYTGPPSEFRSSRHKSKEARDIARQITSQMKEGFESGHINLFDSGFLEYASASASESEMMAVSSRNSFHQSTRAVRHRRSHSNMSESAMIKEAKKRMSQRWKTHGYKDMGMVGKSSTLEEMLSVPNSETRHVKTGYAVGPVGPVGVSDEYGWRDDYLRNTSRSRSLSPSCRNRSHKTSNYHEANADEKIMVHNEPVNRGKSKGVKGKFSHREESRSMNLRSYSERCRSSQHCNACSHEFGKVSPTETCFENEDPVEQELLISDIQNATAKPTSVIDVCMLGDEDSFAVEEDSLNSQEPWTANSQGTVCTQLSGPEPESSEGSKEFDQNGQTSVLEVPPTEDVSSGSECFERVSSQLHELRKQLHLLKMESGSHYDSPNDEEIEQRSSSFTVSESENWESAYLTELLQNSGFHDHDPYTFITTFYSVDCPIDPCLFDHLEKKYSQDPAVSRSERRLFHDRVNEAMCVLSKIMLSTPLGQREIQIALIEIGFEDQLQKLLVKQEKEANGEYYDISMDNDPDWFQPVNAIDVVGKQIAEMLVSELVLEIASGW</sequence>
<dbReference type="Pfam" id="PF14309">
    <property type="entry name" value="DUF4378"/>
    <property type="match status" value="1"/>
</dbReference>
<feature type="region of interest" description="Disordered" evidence="1">
    <location>
        <begin position="1"/>
        <end position="36"/>
    </location>
</feature>
<feature type="region of interest" description="Disordered" evidence="1">
    <location>
        <begin position="246"/>
        <end position="269"/>
    </location>
</feature>
<dbReference type="InterPro" id="IPR032795">
    <property type="entry name" value="DUF3741-assoc"/>
</dbReference>
<evidence type="ECO:0000259" key="2">
    <source>
        <dbReference type="Pfam" id="PF14309"/>
    </source>
</evidence>
<proteinExistence type="predicted"/>
<dbReference type="InterPro" id="IPR025486">
    <property type="entry name" value="DUF4378"/>
</dbReference>
<accession>A0A251SK05</accession>
<dbReference type="EMBL" id="CM007903">
    <property type="protein sequence ID" value="OTF99186.1"/>
    <property type="molecule type" value="Genomic_DNA"/>
</dbReference>
<feature type="region of interest" description="Disordered" evidence="1">
    <location>
        <begin position="458"/>
        <end position="484"/>
    </location>
</feature>
<dbReference type="InParanoid" id="A0A251SK05"/>
<organism evidence="5 6">
    <name type="scientific">Helianthus annuus</name>
    <name type="common">Common sunflower</name>
    <dbReference type="NCBI Taxonomy" id="4232"/>
    <lineage>
        <taxon>Eukaryota</taxon>
        <taxon>Viridiplantae</taxon>
        <taxon>Streptophyta</taxon>
        <taxon>Embryophyta</taxon>
        <taxon>Tracheophyta</taxon>
        <taxon>Spermatophyta</taxon>
        <taxon>Magnoliopsida</taxon>
        <taxon>eudicotyledons</taxon>
        <taxon>Gunneridae</taxon>
        <taxon>Pentapetalae</taxon>
        <taxon>asterids</taxon>
        <taxon>campanulids</taxon>
        <taxon>Asterales</taxon>
        <taxon>Asteraceae</taxon>
        <taxon>Asteroideae</taxon>
        <taxon>Heliantheae alliance</taxon>
        <taxon>Heliantheae</taxon>
        <taxon>Helianthus</taxon>
    </lineage>
</organism>
<gene>
    <name evidence="5" type="ORF">HannXRQ_Chr14g0453801</name>
    <name evidence="4" type="ORF">HanXRQr2_Chr14g0658061</name>
</gene>
<evidence type="ECO:0000313" key="4">
    <source>
        <dbReference type="EMBL" id="KAF5770315.1"/>
    </source>
</evidence>